<keyword evidence="2" id="KW-1185">Reference proteome</keyword>
<dbReference type="EMBL" id="CM042031">
    <property type="protein sequence ID" value="KAI3786000.1"/>
    <property type="molecule type" value="Genomic_DNA"/>
</dbReference>
<proteinExistence type="predicted"/>
<evidence type="ECO:0000313" key="2">
    <source>
        <dbReference type="Proteomes" id="UP001056120"/>
    </source>
</evidence>
<organism evidence="1 2">
    <name type="scientific">Smallanthus sonchifolius</name>
    <dbReference type="NCBI Taxonomy" id="185202"/>
    <lineage>
        <taxon>Eukaryota</taxon>
        <taxon>Viridiplantae</taxon>
        <taxon>Streptophyta</taxon>
        <taxon>Embryophyta</taxon>
        <taxon>Tracheophyta</taxon>
        <taxon>Spermatophyta</taxon>
        <taxon>Magnoliopsida</taxon>
        <taxon>eudicotyledons</taxon>
        <taxon>Gunneridae</taxon>
        <taxon>Pentapetalae</taxon>
        <taxon>asterids</taxon>
        <taxon>campanulids</taxon>
        <taxon>Asterales</taxon>
        <taxon>Asteraceae</taxon>
        <taxon>Asteroideae</taxon>
        <taxon>Heliantheae alliance</taxon>
        <taxon>Millerieae</taxon>
        <taxon>Smallanthus</taxon>
    </lineage>
</organism>
<gene>
    <name evidence="1" type="ORF">L1987_45126</name>
</gene>
<comment type="caution">
    <text evidence="1">The sequence shown here is derived from an EMBL/GenBank/DDBJ whole genome shotgun (WGS) entry which is preliminary data.</text>
</comment>
<reference evidence="1 2" key="2">
    <citation type="journal article" date="2022" name="Mol. Ecol. Resour.">
        <title>The genomes of chicory, endive, great burdock and yacon provide insights into Asteraceae paleo-polyploidization history and plant inulin production.</title>
        <authorList>
            <person name="Fan W."/>
            <person name="Wang S."/>
            <person name="Wang H."/>
            <person name="Wang A."/>
            <person name="Jiang F."/>
            <person name="Liu H."/>
            <person name="Zhao H."/>
            <person name="Xu D."/>
            <person name="Zhang Y."/>
        </authorList>
    </citation>
    <scope>NUCLEOTIDE SEQUENCE [LARGE SCALE GENOMIC DNA]</scope>
    <source>
        <strain evidence="2">cv. Yunnan</strain>
        <tissue evidence="1">Leaves</tissue>
    </source>
</reference>
<evidence type="ECO:0000313" key="1">
    <source>
        <dbReference type="EMBL" id="KAI3786000.1"/>
    </source>
</evidence>
<reference evidence="2" key="1">
    <citation type="journal article" date="2022" name="Mol. Ecol. Resour.">
        <title>The genomes of chicory, endive, great burdock and yacon provide insights into Asteraceae palaeo-polyploidization history and plant inulin production.</title>
        <authorList>
            <person name="Fan W."/>
            <person name="Wang S."/>
            <person name="Wang H."/>
            <person name="Wang A."/>
            <person name="Jiang F."/>
            <person name="Liu H."/>
            <person name="Zhao H."/>
            <person name="Xu D."/>
            <person name="Zhang Y."/>
        </authorList>
    </citation>
    <scope>NUCLEOTIDE SEQUENCE [LARGE SCALE GENOMIC DNA]</scope>
    <source>
        <strain evidence="2">cv. Yunnan</strain>
    </source>
</reference>
<dbReference type="Proteomes" id="UP001056120">
    <property type="component" value="Linkage Group LG14"/>
</dbReference>
<name>A0ACB9GR79_9ASTR</name>
<protein>
    <submittedName>
        <fullName evidence="1">Uncharacterized protein</fullName>
    </submittedName>
</protein>
<accession>A0ACB9GR79</accession>
<sequence>MASSFNKRSKPSTTFVQTDPSNFRAIVQKLTGPTTLQQPFTSTGDGCEMVLDVCGRSPAGTPTEEEEKAIAEKRFYLHPSPVTESKSKPKPEPELLVLFPLNSPKSNLH</sequence>